<organism evidence="1 2">
    <name type="scientific">Solanum verrucosum</name>
    <dbReference type="NCBI Taxonomy" id="315347"/>
    <lineage>
        <taxon>Eukaryota</taxon>
        <taxon>Viridiplantae</taxon>
        <taxon>Streptophyta</taxon>
        <taxon>Embryophyta</taxon>
        <taxon>Tracheophyta</taxon>
        <taxon>Spermatophyta</taxon>
        <taxon>Magnoliopsida</taxon>
        <taxon>eudicotyledons</taxon>
        <taxon>Gunneridae</taxon>
        <taxon>Pentapetalae</taxon>
        <taxon>asterids</taxon>
        <taxon>lamiids</taxon>
        <taxon>Solanales</taxon>
        <taxon>Solanaceae</taxon>
        <taxon>Solanoideae</taxon>
        <taxon>Solaneae</taxon>
        <taxon>Solanum</taxon>
    </lineage>
</organism>
<evidence type="ECO:0000313" key="1">
    <source>
        <dbReference type="EMBL" id="WMV60400.1"/>
    </source>
</evidence>
<reference evidence="1" key="1">
    <citation type="submission" date="2023-08" db="EMBL/GenBank/DDBJ databases">
        <title>A de novo genome assembly of Solanum verrucosum Schlechtendal, a Mexican diploid species geographically isolated from the other diploid A-genome species in potato relatives.</title>
        <authorList>
            <person name="Hosaka K."/>
        </authorList>
    </citation>
    <scope>NUCLEOTIDE SEQUENCE</scope>
    <source>
        <tissue evidence="1">Young leaves</tissue>
    </source>
</reference>
<proteinExistence type="predicted"/>
<keyword evidence="2" id="KW-1185">Reference proteome</keyword>
<dbReference type="EMBL" id="CP133623">
    <property type="protein sequence ID" value="WMV60400.1"/>
    <property type="molecule type" value="Genomic_DNA"/>
</dbReference>
<accession>A0AAF0V873</accession>
<name>A0AAF0V873_SOLVR</name>
<protein>
    <submittedName>
        <fullName evidence="1">Uncharacterized protein</fullName>
    </submittedName>
</protein>
<gene>
    <name evidence="1" type="ORF">MTR67_053785</name>
</gene>
<dbReference type="Proteomes" id="UP001234989">
    <property type="component" value="Chromosome 12"/>
</dbReference>
<evidence type="ECO:0000313" key="2">
    <source>
        <dbReference type="Proteomes" id="UP001234989"/>
    </source>
</evidence>
<sequence length="13" mass="1402">MSPPHKAAHTHST</sequence>